<dbReference type="RefSeq" id="WP_120356180.1">
    <property type="nucleotide sequence ID" value="NZ_RAQO01000009.1"/>
</dbReference>
<comment type="caution">
    <text evidence="1">The sequence shown here is derived from an EMBL/GenBank/DDBJ whole genome shotgun (WGS) entry which is preliminary data.</text>
</comment>
<organism evidence="1 2">
    <name type="scientific">Alginatibacterium sediminis</name>
    <dbReference type="NCBI Taxonomy" id="2164068"/>
    <lineage>
        <taxon>Bacteria</taxon>
        <taxon>Pseudomonadati</taxon>
        <taxon>Pseudomonadota</taxon>
        <taxon>Gammaproteobacteria</taxon>
        <taxon>Alteromonadales</taxon>
        <taxon>Alteromonadaceae</taxon>
        <taxon>Alginatibacterium</taxon>
    </lineage>
</organism>
<dbReference type="GO" id="GO:0030246">
    <property type="term" value="F:carbohydrate binding"/>
    <property type="evidence" value="ECO:0007669"/>
    <property type="project" value="InterPro"/>
</dbReference>
<reference evidence="1 2" key="1">
    <citation type="submission" date="2018-09" db="EMBL/GenBank/DDBJ databases">
        <authorList>
            <person name="Wang Z."/>
        </authorList>
    </citation>
    <scope>NUCLEOTIDE SEQUENCE [LARGE SCALE GENOMIC DNA]</scope>
    <source>
        <strain evidence="1 2">ALS 81</strain>
    </source>
</reference>
<gene>
    <name evidence="1" type="ORF">DBZ36_17085</name>
</gene>
<dbReference type="Gene3D" id="2.70.98.10">
    <property type="match status" value="1"/>
</dbReference>
<dbReference type="Pfam" id="PF14486">
    <property type="entry name" value="DUF4432"/>
    <property type="match status" value="1"/>
</dbReference>
<sequence>MKNVVNVDCLTSATYPNDSFRVEVLHKPCDPDSVRRIMLTNPTLSVEILPSKGMSIGEAFYLDKPFFWIPPQPSLLAKDSFDINAPFVVRGQENTGLRWVEAFTGGVELLGLSNWGLRREEKGVVYGLHGEASNISVNSFDILFESEFAQVKASFLVFDWDEQGYPAKNQKPIYRVTRRIRIQKHGKALELFDDIENISTHQRVPQWGYHIQLRPQAGAELISNSANVENRKDEPLSDTYNVWQPVPYGENRIEKGAIHQGLACVEINGVECVRPFLKYQDNSGIVMHLPRSPFYLSWVSAGGAGTDEFCYPVNKLGEYEPLLKRSWDGI</sequence>
<protein>
    <submittedName>
        <fullName evidence="1">DUF4432 family protein</fullName>
    </submittedName>
</protein>
<evidence type="ECO:0000313" key="2">
    <source>
        <dbReference type="Proteomes" id="UP000286482"/>
    </source>
</evidence>
<evidence type="ECO:0000313" key="1">
    <source>
        <dbReference type="EMBL" id="RKF14369.1"/>
    </source>
</evidence>
<dbReference type="InterPro" id="IPR014718">
    <property type="entry name" value="GH-type_carb-bd"/>
</dbReference>
<dbReference type="Proteomes" id="UP000286482">
    <property type="component" value="Unassembled WGS sequence"/>
</dbReference>
<dbReference type="EMBL" id="RAQO01000009">
    <property type="protein sequence ID" value="RKF14369.1"/>
    <property type="molecule type" value="Genomic_DNA"/>
</dbReference>
<name>A0A420E7I3_9ALTE</name>
<accession>A0A420E7I3</accession>
<dbReference type="AlphaFoldDB" id="A0A420E7I3"/>
<dbReference type="OrthoDB" id="9791280at2"/>
<dbReference type="InterPro" id="IPR027839">
    <property type="entry name" value="DUF4432"/>
</dbReference>
<proteinExistence type="predicted"/>
<keyword evidence="2" id="KW-1185">Reference proteome</keyword>